<evidence type="ECO:0000313" key="10">
    <source>
        <dbReference type="EMBL" id="OIQ92453.1"/>
    </source>
</evidence>
<dbReference type="GO" id="GO:0055085">
    <property type="term" value="P:transmembrane transport"/>
    <property type="evidence" value="ECO:0007669"/>
    <property type="project" value="InterPro"/>
</dbReference>
<feature type="transmembrane region" description="Helical" evidence="8">
    <location>
        <begin position="175"/>
        <end position="197"/>
    </location>
</feature>
<keyword evidence="2" id="KW-0813">Transport</keyword>
<feature type="transmembrane region" description="Helical" evidence="8">
    <location>
        <begin position="101"/>
        <end position="123"/>
    </location>
</feature>
<gene>
    <name evidence="10" type="primary">sugB_2</name>
    <name evidence="10" type="ORF">GALL_255990</name>
</gene>
<feature type="transmembrane region" description="Helical" evidence="8">
    <location>
        <begin position="135"/>
        <end position="154"/>
    </location>
</feature>
<dbReference type="Gene3D" id="1.10.3720.10">
    <property type="entry name" value="MetI-like"/>
    <property type="match status" value="1"/>
</dbReference>
<dbReference type="CDD" id="cd06261">
    <property type="entry name" value="TM_PBP2"/>
    <property type="match status" value="1"/>
</dbReference>
<evidence type="ECO:0000256" key="3">
    <source>
        <dbReference type="ARBA" id="ARBA00022475"/>
    </source>
</evidence>
<proteinExistence type="predicted"/>
<keyword evidence="6 8" id="KW-1133">Transmembrane helix</keyword>
<dbReference type="InterPro" id="IPR035906">
    <property type="entry name" value="MetI-like_sf"/>
</dbReference>
<dbReference type="PROSITE" id="PS50928">
    <property type="entry name" value="ABC_TM1"/>
    <property type="match status" value="1"/>
</dbReference>
<evidence type="ECO:0000256" key="5">
    <source>
        <dbReference type="ARBA" id="ARBA00022692"/>
    </source>
</evidence>
<feature type="transmembrane region" description="Helical" evidence="8">
    <location>
        <begin position="217"/>
        <end position="233"/>
    </location>
</feature>
<dbReference type="InterPro" id="IPR000515">
    <property type="entry name" value="MetI-like"/>
</dbReference>
<sequence>MSKYLKWLVWAVVGLFLLNILGILATVLVDSFATRWFATPLPEGFTLSWYAQAWDQFQLGDVLLFTGKIVGLVTLSALLLGVPCAYALARAEFPGKRAVSLLIMLPIIVPPVTYGIPLSSAMYRFGLVGTLTGVWLANLVPALPFVILVLVPFIEQIDPRLESAARVFGANVPRYFVHVLLPLLAPGILAAGLLLLIKTIGLFELTYFTSGPGTQTLVVALYYAVFGAGVRAPQAIDAMAIVYMLVSLIIVVVALQFVSPTQVVSRSRR</sequence>
<dbReference type="PANTHER" id="PTHR43357:SF4">
    <property type="entry name" value="INNER MEMBRANE ABC TRANSPORTER PERMEASE PROTEIN YDCV"/>
    <property type="match status" value="1"/>
</dbReference>
<dbReference type="AlphaFoldDB" id="A0A1J5RWF8"/>
<evidence type="ECO:0000256" key="8">
    <source>
        <dbReference type="SAM" id="Phobius"/>
    </source>
</evidence>
<feature type="domain" description="ABC transmembrane type-1" evidence="9">
    <location>
        <begin position="63"/>
        <end position="254"/>
    </location>
</feature>
<comment type="subcellular location">
    <subcellularLocation>
        <location evidence="1">Cell inner membrane</location>
        <topology evidence="1">Multi-pass membrane protein</topology>
    </subcellularLocation>
</comment>
<accession>A0A1J5RWF8</accession>
<dbReference type="EMBL" id="MLJW01000231">
    <property type="protein sequence ID" value="OIQ92453.1"/>
    <property type="molecule type" value="Genomic_DNA"/>
</dbReference>
<evidence type="ECO:0000256" key="6">
    <source>
        <dbReference type="ARBA" id="ARBA00022989"/>
    </source>
</evidence>
<evidence type="ECO:0000256" key="1">
    <source>
        <dbReference type="ARBA" id="ARBA00004429"/>
    </source>
</evidence>
<reference evidence="10" key="1">
    <citation type="submission" date="2016-10" db="EMBL/GenBank/DDBJ databases">
        <title>Sequence of Gallionella enrichment culture.</title>
        <authorList>
            <person name="Poehlein A."/>
            <person name="Muehling M."/>
            <person name="Daniel R."/>
        </authorList>
    </citation>
    <scope>NUCLEOTIDE SEQUENCE</scope>
</reference>
<keyword evidence="4" id="KW-0997">Cell inner membrane</keyword>
<keyword evidence="7 8" id="KW-0472">Membrane</keyword>
<dbReference type="SUPFAM" id="SSF161098">
    <property type="entry name" value="MetI-like"/>
    <property type="match status" value="1"/>
</dbReference>
<dbReference type="Pfam" id="PF00528">
    <property type="entry name" value="BPD_transp_1"/>
    <property type="match status" value="1"/>
</dbReference>
<protein>
    <submittedName>
        <fullName evidence="10">Trehalose transport system permease protein SugB</fullName>
    </submittedName>
</protein>
<feature type="transmembrane region" description="Helical" evidence="8">
    <location>
        <begin position="240"/>
        <end position="259"/>
    </location>
</feature>
<evidence type="ECO:0000256" key="2">
    <source>
        <dbReference type="ARBA" id="ARBA00022448"/>
    </source>
</evidence>
<keyword evidence="3" id="KW-1003">Cell membrane</keyword>
<evidence type="ECO:0000259" key="9">
    <source>
        <dbReference type="PROSITE" id="PS50928"/>
    </source>
</evidence>
<evidence type="ECO:0000256" key="4">
    <source>
        <dbReference type="ARBA" id="ARBA00022519"/>
    </source>
</evidence>
<keyword evidence="5 8" id="KW-0812">Transmembrane</keyword>
<feature type="transmembrane region" description="Helical" evidence="8">
    <location>
        <begin position="7"/>
        <end position="29"/>
    </location>
</feature>
<comment type="caution">
    <text evidence="10">The sequence shown here is derived from an EMBL/GenBank/DDBJ whole genome shotgun (WGS) entry which is preliminary data.</text>
</comment>
<organism evidence="10">
    <name type="scientific">mine drainage metagenome</name>
    <dbReference type="NCBI Taxonomy" id="410659"/>
    <lineage>
        <taxon>unclassified sequences</taxon>
        <taxon>metagenomes</taxon>
        <taxon>ecological metagenomes</taxon>
    </lineage>
</organism>
<name>A0A1J5RWF8_9ZZZZ</name>
<dbReference type="PANTHER" id="PTHR43357">
    <property type="entry name" value="INNER MEMBRANE ABC TRANSPORTER PERMEASE PROTEIN YDCV"/>
    <property type="match status" value="1"/>
</dbReference>
<dbReference type="GO" id="GO:0005886">
    <property type="term" value="C:plasma membrane"/>
    <property type="evidence" value="ECO:0007669"/>
    <property type="project" value="UniProtKB-SubCell"/>
</dbReference>
<evidence type="ECO:0000256" key="7">
    <source>
        <dbReference type="ARBA" id="ARBA00023136"/>
    </source>
</evidence>
<feature type="transmembrane region" description="Helical" evidence="8">
    <location>
        <begin position="69"/>
        <end position="89"/>
    </location>
</feature>